<dbReference type="EMBL" id="DSBX01000219">
    <property type="protein sequence ID" value="HDQ99797.1"/>
    <property type="molecule type" value="Genomic_DNA"/>
</dbReference>
<feature type="coiled-coil region" evidence="1">
    <location>
        <begin position="158"/>
        <end position="228"/>
    </location>
</feature>
<sequence>MKTITLLICLLALGVPVFAQGGDEAPKVRQELENTDRLIERAEPLVRESGNEEALALLNEAKELQARAWNQHRQRRHQLALYTTNQARLRLRRALELVGVDPDKVAGEIRRTAELLAEAAPVIRRAGVREAEELLRLALGEQEAARRYHEARRYALALRFTRAARNHAREALERVRRQGGRERVASELDRTDALLARARERAGDEDRAREVLERAESLQKQARESLELDRLLPALRLTLAARNLLVRAWEAARGALDADLVEAVVAENDRLIAEWRASVERDGDEEAKSLFRRALELQVRVRARLAAREYGPAYREANQVRRMLNRAIENLHAAPALEERGR</sequence>
<organism evidence="3">
    <name type="scientific">candidate division WOR-3 bacterium</name>
    <dbReference type="NCBI Taxonomy" id="2052148"/>
    <lineage>
        <taxon>Bacteria</taxon>
        <taxon>Bacteria division WOR-3</taxon>
    </lineage>
</organism>
<reference evidence="3" key="1">
    <citation type="journal article" date="2020" name="mSystems">
        <title>Genome- and Community-Level Interaction Insights into Carbon Utilization and Element Cycling Functions of Hydrothermarchaeota in Hydrothermal Sediment.</title>
        <authorList>
            <person name="Zhou Z."/>
            <person name="Liu Y."/>
            <person name="Xu W."/>
            <person name="Pan J."/>
            <person name="Luo Z.H."/>
            <person name="Li M."/>
        </authorList>
    </citation>
    <scope>NUCLEOTIDE SEQUENCE [LARGE SCALE GENOMIC DNA]</scope>
    <source>
        <strain evidence="3">SpSt-1182</strain>
    </source>
</reference>
<name>A0A7V0T5Y6_UNCW3</name>
<evidence type="ECO:0000313" key="3">
    <source>
        <dbReference type="EMBL" id="HDQ99797.1"/>
    </source>
</evidence>
<dbReference type="Proteomes" id="UP000885672">
    <property type="component" value="Unassembled WGS sequence"/>
</dbReference>
<evidence type="ECO:0000256" key="2">
    <source>
        <dbReference type="SAM" id="SignalP"/>
    </source>
</evidence>
<keyword evidence="2" id="KW-0732">Signal</keyword>
<feature type="signal peptide" evidence="2">
    <location>
        <begin position="1"/>
        <end position="21"/>
    </location>
</feature>
<feature type="chain" id="PRO_5030600614" evidence="2">
    <location>
        <begin position="22"/>
        <end position="342"/>
    </location>
</feature>
<evidence type="ECO:0000256" key="1">
    <source>
        <dbReference type="SAM" id="Coils"/>
    </source>
</evidence>
<dbReference type="AlphaFoldDB" id="A0A7V0T5Y6"/>
<keyword evidence="1" id="KW-0175">Coiled coil</keyword>
<gene>
    <name evidence="3" type="ORF">ENN51_05895</name>
</gene>
<protein>
    <submittedName>
        <fullName evidence="3">Uncharacterized protein</fullName>
    </submittedName>
</protein>
<comment type="caution">
    <text evidence="3">The sequence shown here is derived from an EMBL/GenBank/DDBJ whole genome shotgun (WGS) entry which is preliminary data.</text>
</comment>
<proteinExistence type="predicted"/>
<accession>A0A7V0T5Y6</accession>